<comment type="similarity">
    <text evidence="2">Belongs to the TMEM170 family.</text>
</comment>
<accession>A0AA88XK41</accession>
<evidence type="ECO:0000256" key="4">
    <source>
        <dbReference type="ARBA" id="ARBA00022989"/>
    </source>
</evidence>
<evidence type="ECO:0000256" key="5">
    <source>
        <dbReference type="ARBA" id="ARBA00023136"/>
    </source>
</evidence>
<comment type="caution">
    <text evidence="7">The sequence shown here is derived from an EMBL/GenBank/DDBJ whole genome shotgun (WGS) entry which is preliminary data.</text>
</comment>
<name>A0AA88XK41_PINIB</name>
<sequence length="147" mass="16537">MTTLKTKTLKICGYLTPRVSSHFSEILFSVLSSFRLYNVTFPFDIITEIWYQVFVWALISSVLVHLVAALIAFCQLRKHRLGRWVPIALVTMGFLSPLTGGVCTSAAIAFVYRGSDFEMKPFFALCWGVGQTIILIFVSFTRVLASL</sequence>
<evidence type="ECO:0000256" key="6">
    <source>
        <dbReference type="SAM" id="Phobius"/>
    </source>
</evidence>
<feature type="transmembrane region" description="Helical" evidence="6">
    <location>
        <begin position="122"/>
        <end position="145"/>
    </location>
</feature>
<feature type="transmembrane region" description="Helical" evidence="6">
    <location>
        <begin position="49"/>
        <end position="73"/>
    </location>
</feature>
<evidence type="ECO:0000313" key="8">
    <source>
        <dbReference type="Proteomes" id="UP001186944"/>
    </source>
</evidence>
<evidence type="ECO:0000256" key="2">
    <source>
        <dbReference type="ARBA" id="ARBA00006325"/>
    </source>
</evidence>
<comment type="subcellular location">
    <subcellularLocation>
        <location evidence="1">Membrane</location>
        <topology evidence="1">Multi-pass membrane protein</topology>
    </subcellularLocation>
</comment>
<dbReference type="PANTHER" id="PTHR22779:SF6">
    <property type="entry name" value="SD17342P"/>
    <property type="match status" value="1"/>
</dbReference>
<dbReference type="EMBL" id="VSWD01000012">
    <property type="protein sequence ID" value="KAK3085795.1"/>
    <property type="molecule type" value="Genomic_DNA"/>
</dbReference>
<proteinExistence type="inferred from homology"/>
<evidence type="ECO:0000256" key="1">
    <source>
        <dbReference type="ARBA" id="ARBA00004141"/>
    </source>
</evidence>
<dbReference type="Pfam" id="PF10190">
    <property type="entry name" value="Tmemb_170"/>
    <property type="match status" value="1"/>
</dbReference>
<dbReference type="InterPro" id="IPR019334">
    <property type="entry name" value="TMEM170A/B/YPR153W-like"/>
</dbReference>
<evidence type="ECO:0000313" key="7">
    <source>
        <dbReference type="EMBL" id="KAK3085795.1"/>
    </source>
</evidence>
<keyword evidence="3 6" id="KW-0812">Transmembrane</keyword>
<feature type="transmembrane region" description="Helical" evidence="6">
    <location>
        <begin position="85"/>
        <end position="110"/>
    </location>
</feature>
<keyword evidence="8" id="KW-1185">Reference proteome</keyword>
<dbReference type="Proteomes" id="UP001186944">
    <property type="component" value="Unassembled WGS sequence"/>
</dbReference>
<dbReference type="AlphaFoldDB" id="A0AA88XK41"/>
<gene>
    <name evidence="7" type="ORF">FSP39_008750</name>
</gene>
<evidence type="ECO:0008006" key="9">
    <source>
        <dbReference type="Google" id="ProtNLM"/>
    </source>
</evidence>
<evidence type="ECO:0000256" key="3">
    <source>
        <dbReference type="ARBA" id="ARBA00022692"/>
    </source>
</evidence>
<dbReference type="PANTHER" id="PTHR22779">
    <property type="entry name" value="SD17342P"/>
    <property type="match status" value="1"/>
</dbReference>
<dbReference type="GO" id="GO:0016020">
    <property type="term" value="C:membrane"/>
    <property type="evidence" value="ECO:0007669"/>
    <property type="project" value="UniProtKB-SubCell"/>
</dbReference>
<keyword evidence="5 6" id="KW-0472">Membrane</keyword>
<keyword evidence="4 6" id="KW-1133">Transmembrane helix</keyword>
<reference evidence="7" key="1">
    <citation type="submission" date="2019-08" db="EMBL/GenBank/DDBJ databases">
        <title>The improved chromosome-level genome for the pearl oyster Pinctada fucata martensii using PacBio sequencing and Hi-C.</title>
        <authorList>
            <person name="Zheng Z."/>
        </authorList>
    </citation>
    <scope>NUCLEOTIDE SEQUENCE</scope>
    <source>
        <strain evidence="7">ZZ-2019</strain>
        <tissue evidence="7">Adductor muscle</tissue>
    </source>
</reference>
<organism evidence="7 8">
    <name type="scientific">Pinctada imbricata</name>
    <name type="common">Atlantic pearl-oyster</name>
    <name type="synonym">Pinctada martensii</name>
    <dbReference type="NCBI Taxonomy" id="66713"/>
    <lineage>
        <taxon>Eukaryota</taxon>
        <taxon>Metazoa</taxon>
        <taxon>Spiralia</taxon>
        <taxon>Lophotrochozoa</taxon>
        <taxon>Mollusca</taxon>
        <taxon>Bivalvia</taxon>
        <taxon>Autobranchia</taxon>
        <taxon>Pteriomorphia</taxon>
        <taxon>Pterioida</taxon>
        <taxon>Pterioidea</taxon>
        <taxon>Pteriidae</taxon>
        <taxon>Pinctada</taxon>
    </lineage>
</organism>
<protein>
    <recommendedName>
        <fullName evidence="9">Transmembrane protein 170A</fullName>
    </recommendedName>
</protein>